<organism evidence="2 3">
    <name type="scientific">Bradyrhizobium canariense</name>
    <dbReference type="NCBI Taxonomy" id="255045"/>
    <lineage>
        <taxon>Bacteria</taxon>
        <taxon>Pseudomonadati</taxon>
        <taxon>Pseudomonadota</taxon>
        <taxon>Alphaproteobacteria</taxon>
        <taxon>Hyphomicrobiales</taxon>
        <taxon>Nitrobacteraceae</taxon>
        <taxon>Bradyrhizobium</taxon>
    </lineage>
</organism>
<dbReference type="EMBL" id="NAFI01000170">
    <property type="protein sequence ID" value="OSJ10983.1"/>
    <property type="molecule type" value="Genomic_DNA"/>
</dbReference>
<evidence type="ECO:0000259" key="1">
    <source>
        <dbReference type="Pfam" id="PF13577"/>
    </source>
</evidence>
<comment type="caution">
    <text evidence="2">The sequence shown here is derived from an EMBL/GenBank/DDBJ whole genome shotgun (WGS) entry which is preliminary data.</text>
</comment>
<gene>
    <name evidence="2" type="ORF">BSZ18_15540</name>
</gene>
<feature type="domain" description="SnoaL-like" evidence="1">
    <location>
        <begin position="28"/>
        <end position="150"/>
    </location>
</feature>
<accession>A0A1X3FKX5</accession>
<evidence type="ECO:0000313" key="2">
    <source>
        <dbReference type="EMBL" id="OSJ10983.1"/>
    </source>
</evidence>
<name>A0A1X3FKX5_9BRAD</name>
<sequence>MTAIEFAAHTSRSGRCSRGAIGDVFMDQQLLDRLAIRDLVENWAVWRDAGDWERFATVWHEEGWMSATWFQGPARDFMRVSQEGFAKGVRILHFLGGCSIDLEGARAIAQTKMTISQRAPVHDVPCDVVCTGRFYDFLEKRQGKWGIVRRQPIYEKDRIDPVDPSATLQLDQKTLAALPEGYRHLAYMQELIGYKVKRDMPGLTGPEVEKLYAEGREWLAGKAN</sequence>
<reference evidence="2 3" key="1">
    <citation type="submission" date="2017-03" db="EMBL/GenBank/DDBJ databases">
        <title>Whole genome sequences of fourteen strains of Bradyrhizobium canariense and one strain of Bradyrhizobium japonicum isolated from Lupinus (Papilionoideae: Genisteae) species in Algeria.</title>
        <authorList>
            <person name="Crovadore J."/>
            <person name="Chekireb D."/>
            <person name="Brachmann A."/>
            <person name="Chablais R."/>
            <person name="Cochard B."/>
            <person name="Lefort F."/>
        </authorList>
    </citation>
    <scope>NUCLEOTIDE SEQUENCE [LARGE SCALE GENOMIC DNA]</scope>
    <source>
        <strain evidence="2 3">UBMA195</strain>
    </source>
</reference>
<dbReference type="Pfam" id="PF13577">
    <property type="entry name" value="SnoaL_4"/>
    <property type="match status" value="1"/>
</dbReference>
<dbReference type="Gene3D" id="3.10.450.50">
    <property type="match status" value="1"/>
</dbReference>
<dbReference type="InterPro" id="IPR037401">
    <property type="entry name" value="SnoaL-like"/>
</dbReference>
<dbReference type="SUPFAM" id="SSF54427">
    <property type="entry name" value="NTF2-like"/>
    <property type="match status" value="1"/>
</dbReference>
<protein>
    <recommendedName>
        <fullName evidence="1">SnoaL-like domain-containing protein</fullName>
    </recommendedName>
</protein>
<dbReference type="InterPro" id="IPR032710">
    <property type="entry name" value="NTF2-like_dom_sf"/>
</dbReference>
<proteinExistence type="predicted"/>
<dbReference type="AlphaFoldDB" id="A0A1X3FKX5"/>
<evidence type="ECO:0000313" key="3">
    <source>
        <dbReference type="Proteomes" id="UP000193553"/>
    </source>
</evidence>
<dbReference type="Proteomes" id="UP000193553">
    <property type="component" value="Unassembled WGS sequence"/>
</dbReference>